<dbReference type="EMBL" id="QFWT01000005">
    <property type="protein sequence ID" value="PWI33382.1"/>
    <property type="molecule type" value="Genomic_DNA"/>
</dbReference>
<evidence type="ECO:0000313" key="3">
    <source>
        <dbReference type="Proteomes" id="UP000245362"/>
    </source>
</evidence>
<keyword evidence="1" id="KW-0732">Signal</keyword>
<dbReference type="Proteomes" id="UP000245362">
    <property type="component" value="Unassembled WGS sequence"/>
</dbReference>
<keyword evidence="3" id="KW-1185">Reference proteome</keyword>
<evidence type="ECO:0000256" key="1">
    <source>
        <dbReference type="SAM" id="SignalP"/>
    </source>
</evidence>
<dbReference type="OrthoDB" id="5899555at2"/>
<dbReference type="RefSeq" id="WP_109319966.1">
    <property type="nucleotide sequence ID" value="NZ_QFWT01000005.1"/>
</dbReference>
<reference evidence="2 3" key="1">
    <citation type="submission" date="2018-05" db="EMBL/GenBank/DDBJ databases">
        <title>Vibrio limimaris sp. nov., isolated from marine sediment.</title>
        <authorList>
            <person name="Li C.-M."/>
        </authorList>
    </citation>
    <scope>NUCLEOTIDE SEQUENCE [LARGE SCALE GENOMIC DNA]</scope>
    <source>
        <strain evidence="2 3">E4404</strain>
    </source>
</reference>
<feature type="chain" id="PRO_5015470824" evidence="1">
    <location>
        <begin position="22"/>
        <end position="195"/>
    </location>
</feature>
<organism evidence="2 3">
    <name type="scientific">Vibrio albus</name>
    <dbReference type="NCBI Taxonomy" id="2200953"/>
    <lineage>
        <taxon>Bacteria</taxon>
        <taxon>Pseudomonadati</taxon>
        <taxon>Pseudomonadota</taxon>
        <taxon>Gammaproteobacteria</taxon>
        <taxon>Vibrionales</taxon>
        <taxon>Vibrionaceae</taxon>
        <taxon>Vibrio</taxon>
    </lineage>
</organism>
<sequence>MMIFKTFITGLCLLISTSAMAFPPQWLLPMLDTSQPLWTLDQAQESTELYDCGLEEEDREFCSGQVKYYDVDIEGRLWIIDGQVKEIDITTIDFSPYLYSELQLNLRKDAFNLYSATINGEEFNIPERLNKQTVDEVNRDFIRFTGKSALGTNRYFEWRPGSDFHTTTPERRVIFTSNGKQVTLRFYREPVISGK</sequence>
<dbReference type="AlphaFoldDB" id="A0A2U3B9C2"/>
<protein>
    <submittedName>
        <fullName evidence="2">Uncharacterized protein</fullName>
    </submittedName>
</protein>
<comment type="caution">
    <text evidence="2">The sequence shown here is derived from an EMBL/GenBank/DDBJ whole genome shotgun (WGS) entry which is preliminary data.</text>
</comment>
<feature type="signal peptide" evidence="1">
    <location>
        <begin position="1"/>
        <end position="21"/>
    </location>
</feature>
<proteinExistence type="predicted"/>
<gene>
    <name evidence="2" type="ORF">DI392_11040</name>
</gene>
<name>A0A2U3B9C2_9VIBR</name>
<accession>A0A2U3B9C2</accession>
<evidence type="ECO:0000313" key="2">
    <source>
        <dbReference type="EMBL" id="PWI33382.1"/>
    </source>
</evidence>